<evidence type="ECO:0000313" key="1">
    <source>
        <dbReference type="EMBL" id="CAF3902188.1"/>
    </source>
</evidence>
<comment type="caution">
    <text evidence="2">The sequence shown here is derived from an EMBL/GenBank/DDBJ whole genome shotgun (WGS) entry which is preliminary data.</text>
</comment>
<dbReference type="Proteomes" id="UP000681720">
    <property type="component" value="Unassembled WGS sequence"/>
</dbReference>
<dbReference type="Gene3D" id="2.120.10.30">
    <property type="entry name" value="TolB, C-terminal domain"/>
    <property type="match status" value="1"/>
</dbReference>
<dbReference type="Proteomes" id="UP000681967">
    <property type="component" value="Unassembled WGS sequence"/>
</dbReference>
<dbReference type="EMBL" id="CAJOBJ010001908">
    <property type="protein sequence ID" value="CAF3902188.1"/>
    <property type="molecule type" value="Genomic_DNA"/>
</dbReference>
<evidence type="ECO:0000313" key="3">
    <source>
        <dbReference type="Proteomes" id="UP000681967"/>
    </source>
</evidence>
<dbReference type="AlphaFoldDB" id="A0A8S2LTM9"/>
<name>A0A8S2LTM9_9BILA</name>
<sequence>MLSRSSKVLFLEISVFFTLNEDCLYAVSGRLRQSRAMGFTFSVHPESFDQLITTWEPNDKFGDPHDLTLSVNGRLLYVGEIRANRIDSFNVLN</sequence>
<reference evidence="2" key="1">
    <citation type="submission" date="2021-02" db="EMBL/GenBank/DDBJ databases">
        <authorList>
            <person name="Nowell W R."/>
        </authorList>
    </citation>
    <scope>NUCLEOTIDE SEQUENCE</scope>
</reference>
<gene>
    <name evidence="2" type="ORF">BYL167_LOCUS9624</name>
    <name evidence="1" type="ORF">GIL414_LOCUS6616</name>
</gene>
<evidence type="ECO:0000313" key="2">
    <source>
        <dbReference type="EMBL" id="CAF3923579.1"/>
    </source>
</evidence>
<dbReference type="EMBL" id="CAJOBH010002791">
    <property type="protein sequence ID" value="CAF3923579.1"/>
    <property type="molecule type" value="Genomic_DNA"/>
</dbReference>
<proteinExistence type="predicted"/>
<organism evidence="2 3">
    <name type="scientific">Rotaria magnacalcarata</name>
    <dbReference type="NCBI Taxonomy" id="392030"/>
    <lineage>
        <taxon>Eukaryota</taxon>
        <taxon>Metazoa</taxon>
        <taxon>Spiralia</taxon>
        <taxon>Gnathifera</taxon>
        <taxon>Rotifera</taxon>
        <taxon>Eurotatoria</taxon>
        <taxon>Bdelloidea</taxon>
        <taxon>Philodinida</taxon>
        <taxon>Philodinidae</taxon>
        <taxon>Rotaria</taxon>
    </lineage>
</organism>
<accession>A0A8S2LTM9</accession>
<dbReference type="InterPro" id="IPR011042">
    <property type="entry name" value="6-blade_b-propeller_TolB-like"/>
</dbReference>
<protein>
    <submittedName>
        <fullName evidence="2">Uncharacterized protein</fullName>
    </submittedName>
</protein>